<dbReference type="Gene3D" id="3.30.720.10">
    <property type="entry name" value="Signal recognition particle alu RNA binding heterodimer, srp9/1"/>
    <property type="match status" value="1"/>
</dbReference>
<dbReference type="Pfam" id="PF05486">
    <property type="entry name" value="SRP9-21"/>
    <property type="match status" value="1"/>
</dbReference>
<comment type="caution">
    <text evidence="3">The sequence shown here is derived from an EMBL/GenBank/DDBJ whole genome shotgun (WGS) entry which is preliminary data.</text>
</comment>
<dbReference type="InterPro" id="IPR039914">
    <property type="entry name" value="SRP9-like"/>
</dbReference>
<dbReference type="PANTHER" id="PTHR12834">
    <property type="entry name" value="SIGNAL RECOGNITION PARTICLE 9 KDA PROTEIN"/>
    <property type="match status" value="1"/>
</dbReference>
<gene>
    <name evidence="3" type="primary">SRP9</name>
    <name evidence="3" type="ORF">GGI25_000935</name>
</gene>
<dbReference type="GO" id="GO:0005786">
    <property type="term" value="C:signal recognition particle, endoplasmic reticulum targeting"/>
    <property type="evidence" value="ECO:0007669"/>
    <property type="project" value="TreeGrafter"/>
</dbReference>
<dbReference type="GO" id="GO:0008312">
    <property type="term" value="F:7S RNA binding"/>
    <property type="evidence" value="ECO:0007669"/>
    <property type="project" value="InterPro"/>
</dbReference>
<dbReference type="InterPro" id="IPR039432">
    <property type="entry name" value="SRP9_dom"/>
</dbReference>
<proteinExistence type="predicted"/>
<dbReference type="PANTHER" id="PTHR12834:SF12">
    <property type="entry name" value="SIGNAL RECOGNITION PARTICLE 9 KDA PROTEIN"/>
    <property type="match status" value="1"/>
</dbReference>
<accession>A0A9W8L0Q7</accession>
<evidence type="ECO:0000313" key="4">
    <source>
        <dbReference type="Proteomes" id="UP001151518"/>
    </source>
</evidence>
<sequence>MVFYSSWGSFEKAATDIYAGAADKARYTIKYRNSDGVLILKVTDDATCAQMRTEKLDDIKRIANLHRILAQTASRRSQAIKMLPPAFPKAKGDSNDSVAAAKGAKGAKGNASSGGGSDKKPHKSGNTVHGKKTRGKRKN</sequence>
<feature type="domain" description="SRP9" evidence="2">
    <location>
        <begin position="5"/>
        <end position="66"/>
    </location>
</feature>
<dbReference type="SUPFAM" id="SSF54762">
    <property type="entry name" value="Signal recognition particle alu RNA binding heterodimer, SRP9/14"/>
    <property type="match status" value="1"/>
</dbReference>
<feature type="region of interest" description="Disordered" evidence="1">
    <location>
        <begin position="79"/>
        <end position="139"/>
    </location>
</feature>
<dbReference type="Proteomes" id="UP001151518">
    <property type="component" value="Unassembled WGS sequence"/>
</dbReference>
<evidence type="ECO:0000256" key="1">
    <source>
        <dbReference type="SAM" id="MobiDB-lite"/>
    </source>
</evidence>
<dbReference type="AlphaFoldDB" id="A0A9W8L0Q7"/>
<evidence type="ECO:0000313" key="3">
    <source>
        <dbReference type="EMBL" id="KAJ2680047.1"/>
    </source>
</evidence>
<feature type="compositionally biased region" description="Low complexity" evidence="1">
    <location>
        <begin position="99"/>
        <end position="111"/>
    </location>
</feature>
<protein>
    <submittedName>
        <fullName evidence="3">Signal recognition particle protein</fullName>
    </submittedName>
</protein>
<name>A0A9W8L0Q7_9FUNG</name>
<dbReference type="EMBL" id="JANBTW010000007">
    <property type="protein sequence ID" value="KAJ2680047.1"/>
    <property type="molecule type" value="Genomic_DNA"/>
</dbReference>
<feature type="compositionally biased region" description="Basic residues" evidence="1">
    <location>
        <begin position="129"/>
        <end position="139"/>
    </location>
</feature>
<dbReference type="InterPro" id="IPR009018">
    <property type="entry name" value="Signal_recog_particle_SRP9/14"/>
</dbReference>
<dbReference type="OrthoDB" id="360923at2759"/>
<evidence type="ECO:0000259" key="2">
    <source>
        <dbReference type="Pfam" id="PF05486"/>
    </source>
</evidence>
<dbReference type="GO" id="GO:0006614">
    <property type="term" value="P:SRP-dependent cotranslational protein targeting to membrane"/>
    <property type="evidence" value="ECO:0007669"/>
    <property type="project" value="InterPro"/>
</dbReference>
<reference evidence="3" key="1">
    <citation type="submission" date="2022-07" db="EMBL/GenBank/DDBJ databases">
        <title>Phylogenomic reconstructions and comparative analyses of Kickxellomycotina fungi.</title>
        <authorList>
            <person name="Reynolds N.K."/>
            <person name="Stajich J.E."/>
            <person name="Barry K."/>
            <person name="Grigoriev I.V."/>
            <person name="Crous P."/>
            <person name="Smith M.E."/>
        </authorList>
    </citation>
    <scope>NUCLEOTIDE SEQUENCE</scope>
    <source>
        <strain evidence="3">NRRL 3115</strain>
    </source>
</reference>
<organism evidence="3 4">
    <name type="scientific">Coemansia spiralis</name>
    <dbReference type="NCBI Taxonomy" id="417178"/>
    <lineage>
        <taxon>Eukaryota</taxon>
        <taxon>Fungi</taxon>
        <taxon>Fungi incertae sedis</taxon>
        <taxon>Zoopagomycota</taxon>
        <taxon>Kickxellomycotina</taxon>
        <taxon>Kickxellomycetes</taxon>
        <taxon>Kickxellales</taxon>
        <taxon>Kickxellaceae</taxon>
        <taxon>Coemansia</taxon>
    </lineage>
</organism>